<reference evidence="2 3" key="1">
    <citation type="submission" date="2025-04" db="UniProtKB">
        <authorList>
            <consortium name="RefSeq"/>
        </authorList>
    </citation>
    <scope>IDENTIFICATION</scope>
</reference>
<dbReference type="AlphaFoldDB" id="A0AB40B2D8"/>
<keyword evidence="1" id="KW-1185">Reference proteome</keyword>
<dbReference type="Proteomes" id="UP001515500">
    <property type="component" value="Unplaced"/>
</dbReference>
<gene>
    <name evidence="2 3" type="primary">LOC120257200</name>
</gene>
<accession>A0AB40B2D8</accession>
<protein>
    <submittedName>
        <fullName evidence="2 3">Extra-large guanine nucleotide-binding protein 1-like isoform X1</fullName>
    </submittedName>
</protein>
<evidence type="ECO:0000313" key="3">
    <source>
        <dbReference type="RefSeq" id="XP_039120706.1"/>
    </source>
</evidence>
<sequence>MALSSLFFKVCDRGMCDSKSSLIQFLKKTKKNGWMSLGGILLCITGAADPSIWAEVWEFLLGCYALSTTTYRVQEVAKGGSEEGHKPHNIISPHLNVKGGTLMRNASNGNTSILINGCEITNVERKMLKWVGVQIAGNRHFWVNVDGTYQEGQKNIKG</sequence>
<dbReference type="GeneID" id="120257200"/>
<name>A0AB40B2D8_DIOCR</name>
<proteinExistence type="predicted"/>
<organism evidence="1 3">
    <name type="scientific">Dioscorea cayennensis subsp. rotundata</name>
    <name type="common">White Guinea yam</name>
    <name type="synonym">Dioscorea rotundata</name>
    <dbReference type="NCBI Taxonomy" id="55577"/>
    <lineage>
        <taxon>Eukaryota</taxon>
        <taxon>Viridiplantae</taxon>
        <taxon>Streptophyta</taxon>
        <taxon>Embryophyta</taxon>
        <taxon>Tracheophyta</taxon>
        <taxon>Spermatophyta</taxon>
        <taxon>Magnoliopsida</taxon>
        <taxon>Liliopsida</taxon>
        <taxon>Dioscoreales</taxon>
        <taxon>Dioscoreaceae</taxon>
        <taxon>Dioscorea</taxon>
    </lineage>
</organism>
<evidence type="ECO:0000313" key="1">
    <source>
        <dbReference type="Proteomes" id="UP001515500"/>
    </source>
</evidence>
<dbReference type="RefSeq" id="XP_039120706.1">
    <property type="nucleotide sequence ID" value="XM_039264772.1"/>
</dbReference>
<evidence type="ECO:0000313" key="2">
    <source>
        <dbReference type="RefSeq" id="XP_039120705.1"/>
    </source>
</evidence>
<dbReference type="RefSeq" id="XP_039120705.1">
    <property type="nucleotide sequence ID" value="XM_039264771.1"/>
</dbReference>